<evidence type="ECO:0000313" key="10">
    <source>
        <dbReference type="EMBL" id="KAK6501051.1"/>
    </source>
</evidence>
<evidence type="ECO:0000256" key="5">
    <source>
        <dbReference type="ARBA" id="ARBA00023242"/>
    </source>
</evidence>
<feature type="compositionally biased region" description="Basic and acidic residues" evidence="8">
    <location>
        <begin position="575"/>
        <end position="584"/>
    </location>
</feature>
<dbReference type="GO" id="GO:0006281">
    <property type="term" value="P:DNA repair"/>
    <property type="evidence" value="ECO:0007669"/>
    <property type="project" value="TreeGrafter"/>
</dbReference>
<evidence type="ECO:0000256" key="3">
    <source>
        <dbReference type="ARBA" id="ARBA00021529"/>
    </source>
</evidence>
<evidence type="ECO:0000256" key="7">
    <source>
        <dbReference type="ARBA" id="ARBA00023306"/>
    </source>
</evidence>
<feature type="compositionally biased region" description="Basic residues" evidence="8">
    <location>
        <begin position="337"/>
        <end position="346"/>
    </location>
</feature>
<sequence length="1050" mass="119070">MDLDVREQSLQKSTVDGVDPILRAHIYGLVSALGGPSPDNPDIYVLGDDVLGCLRDIKRWLKGYDEKLNRLDVARCLSEANIVVDLLEILSHASVNGAPTLNHPNKISLSCVELLVPLTWPLNKTELSMTVNHHRHLAVLRRAQAFYKKNILNHRSGCILKICCVNALPAMAMALRERTSRDEGIIRLVLYLVRNLLQVEGFEFESDSVWDEISRGSMVESLDKQGFFNLLLSVVSGVPELFEQQDVIVVEILFYLLLGVDVRGLVTGSGTTGNVDPLSRILKTERPLPGLKAQSRHTRFGTTIVLRKEDGQKKVVTGNGALVGEGTGLQKLDSAKKWRRPQHNGSKKPTMFGGQARLSLSAQEKLSGFLSQILVSGFSSLFQSVRRAIERDSERVLGSTHTAQLFFVGSFLMEFGRALKQSGGTLVGSRTLDFREFWTLLQPETFIILLRHIREGLESKSWDYVQSGCRYFTQALLLVSDMIHSQDHEEQSLAENIFNRLFYEETLQDLMTAVLRSGRKQTVEYLDTLTEMIHVYLRCLERYSRSNTGLVVKSKRTSKPRPNNAEAFSGSESDTETHSRRQNEKSFDFQQYESKFISPSSLEPFLDFLSHYKELDSQQIKRCISFLHRVFVKRGVTVGLFNLKTIRQLQVLARDAKSSRDCAEVSGFVKFFSKRLIRKLDEYPVLFVEILFQKSPKIGYFIQHGEDRSGRESRLPPTIEIEEALGKEERIAATVSFISQDEVCRKQFDWVETVIYRAAEERGSEETRYQPARPNEESSEMGGIRPIVVGFEGDSHAQIHLLNGKLQLLMRVLGFEPEGTCNWEFCYVLPATVSSQTLRENSRTFLHYRNSPISRFEDGRELVDCFTTKRKKPGNKILDPTDEYDEMDSPDEETEFDFPDNIKDKNPRRVRVSATRRGGGKATDENEVRRRRQERKLKEKERRQGIKSGLYIGSSDDDSDFERDRDFFEKERVLREAMSKATIDAGGESGQPEAPGVRKKRSMLEETAREPKRLRTTFSSNSDSAGSSGSSRESSGESENEGDTDSESNC</sequence>
<reference evidence="10 11" key="1">
    <citation type="submission" date="2023-08" db="EMBL/GenBank/DDBJ databases">
        <authorList>
            <person name="Palmer J.M."/>
        </authorList>
    </citation>
    <scope>NUCLEOTIDE SEQUENCE [LARGE SCALE GENOMIC DNA]</scope>
    <source>
        <strain evidence="10 11">TWF481</strain>
    </source>
</reference>
<evidence type="ECO:0000256" key="1">
    <source>
        <dbReference type="ARBA" id="ARBA00004123"/>
    </source>
</evidence>
<evidence type="ECO:0000313" key="11">
    <source>
        <dbReference type="Proteomes" id="UP001370758"/>
    </source>
</evidence>
<comment type="subcellular location">
    <subcellularLocation>
        <location evidence="1">Nucleus</location>
    </subcellularLocation>
</comment>
<accession>A0AAV9W246</accession>
<protein>
    <recommendedName>
        <fullName evidence="3">Topoisomerase 1-associated factor 1</fullName>
    </recommendedName>
</protein>
<feature type="compositionally biased region" description="Low complexity" evidence="8">
    <location>
        <begin position="1019"/>
        <end position="1033"/>
    </location>
</feature>
<keyword evidence="7" id="KW-0131">Cell cycle</keyword>
<dbReference type="GO" id="GO:0043111">
    <property type="term" value="P:replication fork arrest"/>
    <property type="evidence" value="ECO:0007669"/>
    <property type="project" value="TreeGrafter"/>
</dbReference>
<dbReference type="Pfam" id="PF04821">
    <property type="entry name" value="TIMELESS"/>
    <property type="match status" value="1"/>
</dbReference>
<dbReference type="PANTHER" id="PTHR22940">
    <property type="entry name" value="TIMEOUT/TIMELESS-2"/>
    <property type="match status" value="1"/>
</dbReference>
<feature type="region of interest" description="Disordered" evidence="8">
    <location>
        <begin position="551"/>
        <end position="584"/>
    </location>
</feature>
<dbReference type="GO" id="GO:0051321">
    <property type="term" value="P:meiotic cell cycle"/>
    <property type="evidence" value="ECO:0007669"/>
    <property type="project" value="UniProtKB-KW"/>
</dbReference>
<dbReference type="PANTHER" id="PTHR22940:SF4">
    <property type="entry name" value="PROTEIN TIMELESS HOMOLOG"/>
    <property type="match status" value="1"/>
</dbReference>
<dbReference type="InterPro" id="IPR006906">
    <property type="entry name" value="Timeless_N"/>
</dbReference>
<keyword evidence="4" id="KW-0236">DNA replication inhibitor</keyword>
<comment type="similarity">
    <text evidence="2">Belongs to the timeless family.</text>
</comment>
<dbReference type="Proteomes" id="UP001370758">
    <property type="component" value="Unassembled WGS sequence"/>
</dbReference>
<evidence type="ECO:0000259" key="9">
    <source>
        <dbReference type="Pfam" id="PF04821"/>
    </source>
</evidence>
<keyword evidence="11" id="KW-1185">Reference proteome</keyword>
<feature type="region of interest" description="Disordered" evidence="8">
    <location>
        <begin position="333"/>
        <end position="352"/>
    </location>
</feature>
<feature type="compositionally biased region" description="Basic and acidic residues" evidence="8">
    <location>
        <begin position="1002"/>
        <end position="1013"/>
    </location>
</feature>
<evidence type="ECO:0000256" key="2">
    <source>
        <dbReference type="ARBA" id="ARBA00008174"/>
    </source>
</evidence>
<feature type="region of interest" description="Disordered" evidence="8">
    <location>
        <begin position="979"/>
        <end position="1050"/>
    </location>
</feature>
<feature type="compositionally biased region" description="Acidic residues" evidence="8">
    <location>
        <begin position="880"/>
        <end position="898"/>
    </location>
</feature>
<dbReference type="GO" id="GO:0031298">
    <property type="term" value="C:replication fork protection complex"/>
    <property type="evidence" value="ECO:0007669"/>
    <property type="project" value="TreeGrafter"/>
</dbReference>
<dbReference type="InterPro" id="IPR044998">
    <property type="entry name" value="Timeless"/>
</dbReference>
<keyword evidence="5" id="KW-0539">Nucleus</keyword>
<keyword evidence="6" id="KW-0469">Meiosis</keyword>
<feature type="compositionally biased region" description="Acidic residues" evidence="8">
    <location>
        <begin position="1036"/>
        <end position="1050"/>
    </location>
</feature>
<dbReference type="EMBL" id="JAVHJL010000006">
    <property type="protein sequence ID" value="KAK6501051.1"/>
    <property type="molecule type" value="Genomic_DNA"/>
</dbReference>
<comment type="caution">
    <text evidence="10">The sequence shown here is derived from an EMBL/GenBank/DDBJ whole genome shotgun (WGS) entry which is preliminary data.</text>
</comment>
<dbReference type="GO" id="GO:0003677">
    <property type="term" value="F:DNA binding"/>
    <property type="evidence" value="ECO:0007669"/>
    <property type="project" value="TreeGrafter"/>
</dbReference>
<feature type="region of interest" description="Disordered" evidence="8">
    <location>
        <begin position="874"/>
        <end position="963"/>
    </location>
</feature>
<evidence type="ECO:0000256" key="4">
    <source>
        <dbReference type="ARBA" id="ARBA00022880"/>
    </source>
</evidence>
<feature type="domain" description="Timeless N-terminal" evidence="9">
    <location>
        <begin position="44"/>
        <end position="305"/>
    </location>
</feature>
<dbReference type="GO" id="GO:0000076">
    <property type="term" value="P:DNA replication checkpoint signaling"/>
    <property type="evidence" value="ECO:0007669"/>
    <property type="project" value="TreeGrafter"/>
</dbReference>
<evidence type="ECO:0000256" key="6">
    <source>
        <dbReference type="ARBA" id="ARBA00023254"/>
    </source>
</evidence>
<proteinExistence type="inferred from homology"/>
<evidence type="ECO:0000256" key="8">
    <source>
        <dbReference type="SAM" id="MobiDB-lite"/>
    </source>
</evidence>
<gene>
    <name evidence="10" type="primary">TOF1_1</name>
    <name evidence="10" type="ORF">TWF481_008904</name>
</gene>
<organism evidence="10 11">
    <name type="scientific">Arthrobotrys musiformis</name>
    <dbReference type="NCBI Taxonomy" id="47236"/>
    <lineage>
        <taxon>Eukaryota</taxon>
        <taxon>Fungi</taxon>
        <taxon>Dikarya</taxon>
        <taxon>Ascomycota</taxon>
        <taxon>Pezizomycotina</taxon>
        <taxon>Orbiliomycetes</taxon>
        <taxon>Orbiliales</taxon>
        <taxon>Orbiliaceae</taxon>
        <taxon>Arthrobotrys</taxon>
    </lineage>
</organism>
<dbReference type="AlphaFoldDB" id="A0AAV9W246"/>
<name>A0AAV9W246_9PEZI</name>